<comment type="pathway">
    <text evidence="4">Nucleotide-sugar biosynthesis; ADP-L-glycero-beta-D-manno-heptose biosynthesis; ADP-L-glycero-beta-D-manno-heptose from D-glycero-beta-D-manno-heptose 7-phosphate: step 4/4.</text>
</comment>
<accession>A0A240EH59</accession>
<dbReference type="GO" id="GO:0097171">
    <property type="term" value="P:ADP-L-glycero-beta-D-manno-heptose biosynthetic process"/>
    <property type="evidence" value="ECO:0007669"/>
    <property type="project" value="UniProtKB-UniPathway"/>
</dbReference>
<feature type="binding site" evidence="4">
    <location>
        <position position="53"/>
    </location>
    <ligand>
        <name>NADP(+)</name>
        <dbReference type="ChEBI" id="CHEBI:58349"/>
    </ligand>
</feature>
<dbReference type="GO" id="GO:0008712">
    <property type="term" value="F:ADP-glyceromanno-heptose 6-epimerase activity"/>
    <property type="evidence" value="ECO:0007669"/>
    <property type="project" value="UniProtKB-UniRule"/>
</dbReference>
<feature type="binding site" evidence="4">
    <location>
        <position position="174"/>
    </location>
    <ligand>
        <name>substrate</name>
    </ligand>
</feature>
<evidence type="ECO:0000256" key="2">
    <source>
        <dbReference type="ARBA" id="ARBA00023235"/>
    </source>
</evidence>
<dbReference type="InterPro" id="IPR001509">
    <property type="entry name" value="Epimerase_deHydtase"/>
</dbReference>
<feature type="active site" description="Proton acceptor" evidence="4">
    <location>
        <position position="139"/>
    </location>
</feature>
<keyword evidence="7" id="KW-1185">Reference proteome</keyword>
<feature type="binding site" evidence="4">
    <location>
        <position position="183"/>
    </location>
    <ligand>
        <name>NADP(+)</name>
        <dbReference type="ChEBI" id="CHEBI:58349"/>
    </ligand>
</feature>
<feature type="binding site" evidence="4">
    <location>
        <position position="192"/>
    </location>
    <ligand>
        <name>substrate</name>
    </ligand>
</feature>
<dbReference type="Proteomes" id="UP000219336">
    <property type="component" value="Unassembled WGS sequence"/>
</dbReference>
<evidence type="ECO:0000256" key="3">
    <source>
        <dbReference type="ARBA" id="ARBA00023277"/>
    </source>
</evidence>
<feature type="binding site" evidence="4">
    <location>
        <begin position="31"/>
        <end position="32"/>
    </location>
    <ligand>
        <name>NADP(+)</name>
        <dbReference type="ChEBI" id="CHEBI:58349"/>
    </ligand>
</feature>
<dbReference type="EMBL" id="OANU01000014">
    <property type="protein sequence ID" value="SNX47841.1"/>
    <property type="molecule type" value="Genomic_DNA"/>
</dbReference>
<dbReference type="GO" id="GO:0005975">
    <property type="term" value="P:carbohydrate metabolic process"/>
    <property type="evidence" value="ECO:0007669"/>
    <property type="project" value="UniProtKB-UniRule"/>
</dbReference>
<organism evidence="6 7">
    <name type="scientific">Vibrio thalassae</name>
    <dbReference type="NCBI Taxonomy" id="1243014"/>
    <lineage>
        <taxon>Bacteria</taxon>
        <taxon>Pseudomonadati</taxon>
        <taxon>Pseudomonadota</taxon>
        <taxon>Gammaproteobacteria</taxon>
        <taxon>Vibrionales</taxon>
        <taxon>Vibrionaceae</taxon>
        <taxon>Vibrio</taxon>
    </lineage>
</organism>
<dbReference type="Pfam" id="PF01370">
    <property type="entry name" value="Epimerase"/>
    <property type="match status" value="1"/>
</dbReference>
<dbReference type="HAMAP" id="MF_01601">
    <property type="entry name" value="Heptose_epimerase"/>
    <property type="match status" value="1"/>
</dbReference>
<evidence type="ECO:0000259" key="5">
    <source>
        <dbReference type="Pfam" id="PF01370"/>
    </source>
</evidence>
<dbReference type="NCBIfam" id="NF008360">
    <property type="entry name" value="PRK11150.1"/>
    <property type="match status" value="1"/>
</dbReference>
<evidence type="ECO:0000256" key="4">
    <source>
        <dbReference type="HAMAP-Rule" id="MF_01601"/>
    </source>
</evidence>
<dbReference type="GO" id="GO:0050661">
    <property type="term" value="F:NADP binding"/>
    <property type="evidence" value="ECO:0007669"/>
    <property type="project" value="InterPro"/>
</dbReference>
<gene>
    <name evidence="4 6" type="primary">hldD</name>
    <name evidence="6" type="ORF">VTH8203_01456</name>
</gene>
<feature type="binding site" evidence="4">
    <location>
        <position position="92"/>
    </location>
    <ligand>
        <name>NADP(+)</name>
        <dbReference type="ChEBI" id="CHEBI:58349"/>
    </ligand>
</feature>
<feature type="binding site" evidence="4">
    <location>
        <begin position="206"/>
        <end position="209"/>
    </location>
    <ligand>
        <name>substrate</name>
    </ligand>
</feature>
<dbReference type="InterPro" id="IPR011912">
    <property type="entry name" value="Heptose_epim"/>
</dbReference>
<sequence length="314" mass="34916">MIIVTGGAGMIGSNIIKALNEAGLNDILVVDNLKNGRKFKNLVDLDITDYMDRDDFLTQVMAGDDFGPIEAVFHEGACSATTEWDGKYVMLNNYEYSKELLHYCLDREIPFLYASSAATYGETTVFKEERQYEGALNVYGYSKQQFDNYVRRLTADAEAHGEKLSQITGFRYFNVYGPREQHKGSMASVAFHLNNQMNAGENPKLFEGSAQFKRDFVYVGDVAKVNLWFMENGVSGIFNCGTGNAETFEAIAEAAIKHHGKGEIENIPFPDHLKGAYQEFTEADLTNLRAAGCDVEFKTVAEGVAEYLAIVNGK</sequence>
<feature type="binding site" evidence="4">
    <location>
        <position position="277"/>
    </location>
    <ligand>
        <name>substrate</name>
    </ligand>
</feature>
<keyword evidence="3 4" id="KW-0119">Carbohydrate metabolism</keyword>
<evidence type="ECO:0000313" key="6">
    <source>
        <dbReference type="EMBL" id="SNX47841.1"/>
    </source>
</evidence>
<reference evidence="7" key="1">
    <citation type="submission" date="2016-06" db="EMBL/GenBank/DDBJ databases">
        <authorList>
            <person name="Rodrigo-Torres L."/>
            <person name="Arahal R.D."/>
            <person name="Lucena T."/>
        </authorList>
    </citation>
    <scope>NUCLEOTIDE SEQUENCE [LARGE SCALE GENOMIC DNA]</scope>
    <source>
        <strain evidence="7">CECT8203</strain>
    </source>
</reference>
<feature type="binding site" evidence="4">
    <location>
        <position position="38"/>
    </location>
    <ligand>
        <name>NADP(+)</name>
        <dbReference type="ChEBI" id="CHEBI:58349"/>
    </ligand>
</feature>
<feature type="binding site" evidence="4">
    <location>
        <position position="185"/>
    </location>
    <ligand>
        <name>substrate</name>
    </ligand>
</feature>
<dbReference type="CDD" id="cd05248">
    <property type="entry name" value="ADP_GME_SDR_e"/>
    <property type="match status" value="1"/>
</dbReference>
<evidence type="ECO:0000313" key="7">
    <source>
        <dbReference type="Proteomes" id="UP000219336"/>
    </source>
</evidence>
<keyword evidence="1 4" id="KW-0521">NADP</keyword>
<dbReference type="PANTHER" id="PTHR43103:SF3">
    <property type="entry name" value="ADP-L-GLYCERO-D-MANNO-HEPTOSE-6-EPIMERASE"/>
    <property type="match status" value="1"/>
</dbReference>
<comment type="similarity">
    <text evidence="4">Belongs to the NAD(P)-dependent epimerase/dehydratase family. HldD subfamily.</text>
</comment>
<keyword evidence="2 4" id="KW-0413">Isomerase</keyword>
<dbReference type="Gene3D" id="3.90.25.10">
    <property type="entry name" value="UDP-galactose 4-epimerase, domain 1"/>
    <property type="match status" value="1"/>
</dbReference>
<dbReference type="UniPathway" id="UPA00356">
    <property type="reaction ID" value="UER00440"/>
</dbReference>
<dbReference type="InterPro" id="IPR036291">
    <property type="entry name" value="NAD(P)-bd_dom_sf"/>
</dbReference>
<feature type="binding site" evidence="4">
    <location>
        <position position="175"/>
    </location>
    <ligand>
        <name>NADP(+)</name>
        <dbReference type="ChEBI" id="CHEBI:58349"/>
    </ligand>
</feature>
<dbReference type="NCBIfam" id="TIGR02197">
    <property type="entry name" value="heptose_epim"/>
    <property type="match status" value="1"/>
</dbReference>
<evidence type="ECO:0000256" key="1">
    <source>
        <dbReference type="ARBA" id="ARBA00022857"/>
    </source>
</evidence>
<feature type="domain" description="NAD-dependent epimerase/dehydratase" evidence="5">
    <location>
        <begin position="2"/>
        <end position="241"/>
    </location>
</feature>
<dbReference type="RefSeq" id="WP_096993068.1">
    <property type="nucleotide sequence ID" value="NZ_JBHSII010000001.1"/>
</dbReference>
<feature type="binding site" evidence="4">
    <location>
        <position position="143"/>
    </location>
    <ligand>
        <name>NADP(+)</name>
        <dbReference type="ChEBI" id="CHEBI:58349"/>
    </ligand>
</feature>
<protein>
    <recommendedName>
        <fullName evidence="4">ADP-L-glycero-D-manno-heptose-6-epimerase</fullName>
        <ecNumber evidence="4">5.1.3.20</ecNumber>
    </recommendedName>
    <alternativeName>
        <fullName evidence="4">ADP-L-glycero-beta-D-manno-heptose-6-epimerase</fullName>
        <shortName evidence="4">ADP-glyceromanno-heptose 6-epimerase</shortName>
        <shortName evidence="4">ADP-hep 6-epimerase</shortName>
        <shortName evidence="4">AGME</shortName>
    </alternativeName>
</protein>
<dbReference type="Gene3D" id="3.40.50.720">
    <property type="entry name" value="NAD(P)-binding Rossmann-like Domain"/>
    <property type="match status" value="1"/>
</dbReference>
<comment type="subunit">
    <text evidence="4">Homopentamer.</text>
</comment>
<name>A0A240EH59_9VIBR</name>
<feature type="active site" description="Proton acceptor" evidence="4">
    <location>
        <position position="183"/>
    </location>
</feature>
<comment type="cofactor">
    <cofactor evidence="4">
        <name>NADP(+)</name>
        <dbReference type="ChEBI" id="CHEBI:58349"/>
    </cofactor>
    <text evidence="4">Binds 1 NADP(+) per subunit.</text>
</comment>
<dbReference type="SUPFAM" id="SSF51735">
    <property type="entry name" value="NAD(P)-binding Rossmann-fold domains"/>
    <property type="match status" value="1"/>
</dbReference>
<dbReference type="OrthoDB" id="9803010at2"/>
<comment type="catalytic activity">
    <reaction evidence="4">
        <text>ADP-D-glycero-beta-D-manno-heptose = ADP-L-glycero-beta-D-manno-heptose</text>
        <dbReference type="Rhea" id="RHEA:17577"/>
        <dbReference type="ChEBI" id="CHEBI:59967"/>
        <dbReference type="ChEBI" id="CHEBI:61506"/>
        <dbReference type="EC" id="5.1.3.20"/>
    </reaction>
</comment>
<proteinExistence type="inferred from homology"/>
<feature type="binding site" evidence="4">
    <location>
        <begin position="10"/>
        <end position="11"/>
    </location>
    <ligand>
        <name>NADP(+)</name>
        <dbReference type="ChEBI" id="CHEBI:58349"/>
    </ligand>
</feature>
<dbReference type="PANTHER" id="PTHR43103">
    <property type="entry name" value="NUCLEOSIDE-DIPHOSPHATE-SUGAR EPIMERASE"/>
    <property type="match status" value="1"/>
</dbReference>
<feature type="binding site" evidence="4">
    <location>
        <begin position="75"/>
        <end position="79"/>
    </location>
    <ligand>
        <name>NADP(+)</name>
        <dbReference type="ChEBI" id="CHEBI:58349"/>
    </ligand>
</feature>
<dbReference type="EC" id="5.1.3.20" evidence="4"/>
<feature type="binding site" evidence="4">
    <location>
        <position position="214"/>
    </location>
    <ligand>
        <name>substrate</name>
    </ligand>
</feature>
<dbReference type="AlphaFoldDB" id="A0A240EH59"/>
<comment type="domain">
    <text evidence="4">Contains a large N-terminal NADP-binding domain, and a smaller C-terminal substrate-binding domain.</text>
</comment>
<comment type="function">
    <text evidence="4">Catalyzes the interconversion between ADP-D-glycero-beta-D-manno-heptose and ADP-L-glycero-beta-D-manno-heptose via an epimerization at carbon 6 of the heptose.</text>
</comment>